<dbReference type="InterPro" id="IPR007351">
    <property type="entry name" value="YjbR"/>
</dbReference>
<reference evidence="1 2" key="1">
    <citation type="submission" date="2021-03" db="EMBL/GenBank/DDBJ databases">
        <title>novel species isolated from a fishpond in China.</title>
        <authorList>
            <person name="Lu H."/>
            <person name="Cai Z."/>
        </authorList>
    </citation>
    <scope>NUCLEOTIDE SEQUENCE [LARGE SCALE GENOMIC DNA]</scope>
    <source>
        <strain evidence="1 2">JCM 31546</strain>
    </source>
</reference>
<dbReference type="Pfam" id="PF04237">
    <property type="entry name" value="YjbR"/>
    <property type="match status" value="1"/>
</dbReference>
<organism evidence="1 2">
    <name type="scientific">Algoriphagus aestuariicola</name>
    <dbReference type="NCBI Taxonomy" id="1852016"/>
    <lineage>
        <taxon>Bacteria</taxon>
        <taxon>Pseudomonadati</taxon>
        <taxon>Bacteroidota</taxon>
        <taxon>Cytophagia</taxon>
        <taxon>Cytophagales</taxon>
        <taxon>Cyclobacteriaceae</taxon>
        <taxon>Algoriphagus</taxon>
    </lineage>
</organism>
<evidence type="ECO:0000313" key="1">
    <source>
        <dbReference type="EMBL" id="MBN7799399.1"/>
    </source>
</evidence>
<dbReference type="GO" id="GO:0003677">
    <property type="term" value="F:DNA binding"/>
    <property type="evidence" value="ECO:0007669"/>
    <property type="project" value="UniProtKB-KW"/>
</dbReference>
<dbReference type="RefSeq" id="WP_206567394.1">
    <property type="nucleotide sequence ID" value="NZ_JAFKCW010000001.1"/>
</dbReference>
<comment type="caution">
    <text evidence="1">The sequence shown here is derived from an EMBL/GenBank/DDBJ whole genome shotgun (WGS) entry which is preliminary data.</text>
</comment>
<protein>
    <submittedName>
        <fullName evidence="1">MmcQ/YjbR family DNA-binding protein</fullName>
    </submittedName>
</protein>
<evidence type="ECO:0000313" key="2">
    <source>
        <dbReference type="Proteomes" id="UP000664698"/>
    </source>
</evidence>
<keyword evidence="1" id="KW-0238">DNA-binding</keyword>
<proteinExistence type="predicted"/>
<keyword evidence="2" id="KW-1185">Reference proteome</keyword>
<dbReference type="PANTHER" id="PTHR35145">
    <property type="entry name" value="CYTOPLASMIC PROTEIN-RELATED"/>
    <property type="match status" value="1"/>
</dbReference>
<dbReference type="InterPro" id="IPR058532">
    <property type="entry name" value="YjbR/MT2646/Rv2570-like"/>
</dbReference>
<dbReference type="Proteomes" id="UP000664698">
    <property type="component" value="Unassembled WGS sequence"/>
</dbReference>
<dbReference type="EMBL" id="JAFKCW010000001">
    <property type="protein sequence ID" value="MBN7799399.1"/>
    <property type="molecule type" value="Genomic_DNA"/>
</dbReference>
<dbReference type="PANTHER" id="PTHR35145:SF1">
    <property type="entry name" value="CYTOPLASMIC PROTEIN"/>
    <property type="match status" value="1"/>
</dbReference>
<gene>
    <name evidence="1" type="ORF">J0A67_00925</name>
</gene>
<name>A0ABS3BKP7_9BACT</name>
<dbReference type="SUPFAM" id="SSF142906">
    <property type="entry name" value="YjbR-like"/>
    <property type="match status" value="1"/>
</dbReference>
<dbReference type="Gene3D" id="3.90.1150.30">
    <property type="match status" value="1"/>
</dbReference>
<dbReference type="InterPro" id="IPR038056">
    <property type="entry name" value="YjbR-like_sf"/>
</dbReference>
<accession>A0ABS3BKP7</accession>
<sequence length="116" mass="13242">MNPSEIRSYCLGLKGVTESIKWDDHLCFSVGDKMFFVLCPDQVPVTGSFKTTPEHFEGLIARSGLTPAPYLARHKWVYYEGLACLSDEEWKASILESYHLVFEKLPTKTKKQIEVL</sequence>